<comment type="caution">
    <text evidence="1">The sequence shown here is derived from an EMBL/GenBank/DDBJ whole genome shotgun (WGS) entry which is preliminary data.</text>
</comment>
<name>A0A9X2CGS4_9GAMM</name>
<proteinExistence type="predicted"/>
<dbReference type="RefSeq" id="WP_248948875.1">
    <property type="nucleotide sequence ID" value="NZ_JAKILB010000002.1"/>
</dbReference>
<dbReference type="Proteomes" id="UP001139293">
    <property type="component" value="Unassembled WGS sequence"/>
</dbReference>
<evidence type="ECO:0000313" key="1">
    <source>
        <dbReference type="EMBL" id="MCL1137749.1"/>
    </source>
</evidence>
<dbReference type="AlphaFoldDB" id="A0A9X2CGS4"/>
<sequence length="111" mass="12317">MSVLDSDVVDAISINDAEEVVLTITDHLGWEDEHEHLLLLQEKINTYLSFVESGEIYDSYAKADGKSIVIEVVSQFKLSSGAEDFLTKAKGAIANAGFELRQKVFTEIQTH</sequence>
<accession>A0A9X2CGS4</accession>
<reference evidence="1" key="1">
    <citation type="submission" date="2022-01" db="EMBL/GenBank/DDBJ databases">
        <title>Whole genome-based taxonomy of the Shewanellaceae.</title>
        <authorList>
            <person name="Martin-Rodriguez A.J."/>
        </authorList>
    </citation>
    <scope>NUCLEOTIDE SEQUENCE</scope>
    <source>
        <strain evidence="1">KCTC 23973</strain>
    </source>
</reference>
<protein>
    <submittedName>
        <fullName evidence="1">Uncharacterized protein</fullName>
    </submittedName>
</protein>
<organism evidence="1 2">
    <name type="scientific">Shewanella pneumatophori</name>
    <dbReference type="NCBI Taxonomy" id="314092"/>
    <lineage>
        <taxon>Bacteria</taxon>
        <taxon>Pseudomonadati</taxon>
        <taxon>Pseudomonadota</taxon>
        <taxon>Gammaproteobacteria</taxon>
        <taxon>Alteromonadales</taxon>
        <taxon>Shewanellaceae</taxon>
        <taxon>Shewanella</taxon>
    </lineage>
</organism>
<dbReference type="InterPro" id="IPR046702">
    <property type="entry name" value="DUF6572"/>
</dbReference>
<evidence type="ECO:0000313" key="2">
    <source>
        <dbReference type="Proteomes" id="UP001139293"/>
    </source>
</evidence>
<dbReference type="Pfam" id="PF20212">
    <property type="entry name" value="DUF6572"/>
    <property type="match status" value="1"/>
</dbReference>
<dbReference type="EMBL" id="JAKILB010000002">
    <property type="protein sequence ID" value="MCL1137749.1"/>
    <property type="molecule type" value="Genomic_DNA"/>
</dbReference>
<keyword evidence="2" id="KW-1185">Reference proteome</keyword>
<gene>
    <name evidence="1" type="ORF">L2740_04205</name>
</gene>